<dbReference type="Proteomes" id="UP000612808">
    <property type="component" value="Unassembled WGS sequence"/>
</dbReference>
<evidence type="ECO:0000313" key="2">
    <source>
        <dbReference type="EMBL" id="GID16055.1"/>
    </source>
</evidence>
<dbReference type="AlphaFoldDB" id="A0A8J3NGK5"/>
<protein>
    <submittedName>
        <fullName evidence="2">Alpha/beta hydrolase</fullName>
    </submittedName>
</protein>
<evidence type="ECO:0000259" key="1">
    <source>
        <dbReference type="Pfam" id="PF12697"/>
    </source>
</evidence>
<dbReference type="InterPro" id="IPR050471">
    <property type="entry name" value="AB_hydrolase"/>
</dbReference>
<dbReference type="InterPro" id="IPR029058">
    <property type="entry name" value="AB_hydrolase_fold"/>
</dbReference>
<dbReference type="SUPFAM" id="SSF53474">
    <property type="entry name" value="alpha/beta-Hydrolases"/>
    <property type="match status" value="1"/>
</dbReference>
<proteinExistence type="predicted"/>
<keyword evidence="2" id="KW-0378">Hydrolase</keyword>
<comment type="caution">
    <text evidence="2">The sequence shown here is derived from an EMBL/GenBank/DDBJ whole genome shotgun (WGS) entry which is preliminary data.</text>
</comment>
<dbReference type="RefSeq" id="WP_203664626.1">
    <property type="nucleotide sequence ID" value="NZ_BAAAZM010000026.1"/>
</dbReference>
<evidence type="ECO:0000313" key="3">
    <source>
        <dbReference type="Proteomes" id="UP000612808"/>
    </source>
</evidence>
<feature type="domain" description="AB hydrolase-1" evidence="1">
    <location>
        <begin position="24"/>
        <end position="241"/>
    </location>
</feature>
<dbReference type="PANTHER" id="PTHR43433:SF5">
    <property type="entry name" value="AB HYDROLASE-1 DOMAIN-CONTAINING PROTEIN"/>
    <property type="match status" value="1"/>
</dbReference>
<sequence length="253" mass="25857">MEKVDSADGTPIAYERTGAGPALVVVTGAFCDRRSSASLAAGLDGFTVVRYDRRGRGDSGDTAPYATEREVEDLAAVLTATGGPAYVFGHSSGAVLALEAAAAGVPMHRLAVYEPPYTGGGEPAEPFATRLAGLVAAGDRGRAAKEFLALTGMPDAALEHISSSPGWPAMEAIAHTLAYDVRLCDDGLVPAERLARIATPTLVLAGGNSAPWASTAATAVAGAVPDATARVVPDQDHGIADDALIPILTDFFR</sequence>
<dbReference type="GO" id="GO:0004806">
    <property type="term" value="F:triacylglycerol lipase activity"/>
    <property type="evidence" value="ECO:0007669"/>
    <property type="project" value="TreeGrafter"/>
</dbReference>
<dbReference type="PANTHER" id="PTHR43433">
    <property type="entry name" value="HYDROLASE, ALPHA/BETA FOLD FAMILY PROTEIN"/>
    <property type="match status" value="1"/>
</dbReference>
<reference evidence="2" key="1">
    <citation type="submission" date="2021-01" db="EMBL/GenBank/DDBJ databases">
        <title>Whole genome shotgun sequence of Actinocatenispora rupis NBRC 107355.</title>
        <authorList>
            <person name="Komaki H."/>
            <person name="Tamura T."/>
        </authorList>
    </citation>
    <scope>NUCLEOTIDE SEQUENCE</scope>
    <source>
        <strain evidence="2">NBRC 107355</strain>
    </source>
</reference>
<dbReference type="InterPro" id="IPR000073">
    <property type="entry name" value="AB_hydrolase_1"/>
</dbReference>
<gene>
    <name evidence="2" type="ORF">Aru02nite_69440</name>
</gene>
<name>A0A8J3NGK5_9ACTN</name>
<dbReference type="Pfam" id="PF12697">
    <property type="entry name" value="Abhydrolase_6"/>
    <property type="match status" value="1"/>
</dbReference>
<keyword evidence="3" id="KW-1185">Reference proteome</keyword>
<accession>A0A8J3NGK5</accession>
<organism evidence="2 3">
    <name type="scientific">Actinocatenispora rupis</name>
    <dbReference type="NCBI Taxonomy" id="519421"/>
    <lineage>
        <taxon>Bacteria</taxon>
        <taxon>Bacillati</taxon>
        <taxon>Actinomycetota</taxon>
        <taxon>Actinomycetes</taxon>
        <taxon>Micromonosporales</taxon>
        <taxon>Micromonosporaceae</taxon>
        <taxon>Actinocatenispora</taxon>
    </lineage>
</organism>
<dbReference type="EMBL" id="BOMB01000051">
    <property type="protein sequence ID" value="GID16055.1"/>
    <property type="molecule type" value="Genomic_DNA"/>
</dbReference>
<dbReference type="GO" id="GO:0046503">
    <property type="term" value="P:glycerolipid catabolic process"/>
    <property type="evidence" value="ECO:0007669"/>
    <property type="project" value="TreeGrafter"/>
</dbReference>
<dbReference type="Gene3D" id="3.40.50.1820">
    <property type="entry name" value="alpha/beta hydrolase"/>
    <property type="match status" value="1"/>
</dbReference>